<reference evidence="2 3" key="1">
    <citation type="journal article" date="2013" name="PLoS Genet.">
        <title>The genome and development-dependent transcriptomes of Pyronema confluens: a window into fungal evolution.</title>
        <authorList>
            <person name="Traeger S."/>
            <person name="Altegoer F."/>
            <person name="Freitag M."/>
            <person name="Gabaldon T."/>
            <person name="Kempken F."/>
            <person name="Kumar A."/>
            <person name="Marcet-Houben M."/>
            <person name="Poggeler S."/>
            <person name="Stajich J.E."/>
            <person name="Nowrousian M."/>
        </authorList>
    </citation>
    <scope>NUCLEOTIDE SEQUENCE [LARGE SCALE GENOMIC DNA]</scope>
    <source>
        <strain evidence="3">CBS 100304</strain>
        <tissue evidence="2">Vegetative mycelium</tissue>
    </source>
</reference>
<dbReference type="EMBL" id="HF935853">
    <property type="protein sequence ID" value="CCX13609.1"/>
    <property type="molecule type" value="Genomic_DNA"/>
</dbReference>
<dbReference type="Proteomes" id="UP000018144">
    <property type="component" value="Unassembled WGS sequence"/>
</dbReference>
<protein>
    <submittedName>
        <fullName evidence="2">Uncharacterized protein</fullName>
    </submittedName>
</protein>
<evidence type="ECO:0000313" key="3">
    <source>
        <dbReference type="Proteomes" id="UP000018144"/>
    </source>
</evidence>
<feature type="region of interest" description="Disordered" evidence="1">
    <location>
        <begin position="61"/>
        <end position="82"/>
    </location>
</feature>
<keyword evidence="3" id="KW-1185">Reference proteome</keyword>
<organism evidence="2 3">
    <name type="scientific">Pyronema omphalodes (strain CBS 100304)</name>
    <name type="common">Pyronema confluens</name>
    <dbReference type="NCBI Taxonomy" id="1076935"/>
    <lineage>
        <taxon>Eukaryota</taxon>
        <taxon>Fungi</taxon>
        <taxon>Dikarya</taxon>
        <taxon>Ascomycota</taxon>
        <taxon>Pezizomycotina</taxon>
        <taxon>Pezizomycetes</taxon>
        <taxon>Pezizales</taxon>
        <taxon>Pyronemataceae</taxon>
        <taxon>Pyronema</taxon>
    </lineage>
</organism>
<evidence type="ECO:0000256" key="1">
    <source>
        <dbReference type="SAM" id="MobiDB-lite"/>
    </source>
</evidence>
<evidence type="ECO:0000313" key="2">
    <source>
        <dbReference type="EMBL" id="CCX13609.1"/>
    </source>
</evidence>
<sequence>MLSEALYGEERAVCLIVPPPDIAADPVVVPAWSAVPVYYYPSAPVMNIDSLFDLPHAGSVLTSGDASPSSIPNAADATKQLH</sequence>
<name>U4L893_PYROM</name>
<proteinExistence type="predicted"/>
<accession>U4L893</accession>
<dbReference type="AlphaFoldDB" id="U4L893"/>
<gene>
    <name evidence="2" type="ORF">PCON_13202</name>
</gene>
<feature type="compositionally biased region" description="Polar residues" evidence="1">
    <location>
        <begin position="61"/>
        <end position="72"/>
    </location>
</feature>